<name>A0ABV6R5S0_9MICO</name>
<evidence type="ECO:0000256" key="3">
    <source>
        <dbReference type="ARBA" id="ARBA00023163"/>
    </source>
</evidence>
<dbReference type="Proteomes" id="UP001589793">
    <property type="component" value="Unassembled WGS sequence"/>
</dbReference>
<keyword evidence="1" id="KW-0805">Transcription regulation</keyword>
<sequence>MTPLSDPRPSAGPRAAADRPPTIRDVAARAEVSIKSVSRVLNCENYVSDALRTRVQEAIDALAYRPNPAAQNLRSTSSGSIAMVVEDISEPFFSQLALAVEHTIAPGTIVIVSSTMGDPKREAETLQALAARQIDGIILAPTRAPRPRLLRALGRTAVVCVDRPVLGAQTDLVLSDNVGGMRRAVEHLLSQGHHRIAYLGDAPEVFTQRERLSGYRDALAARGITHDAALVYEHRPDPARIGRHLTWLRSTPDPPTAMVSGNSLTTLAMLRAGFDAGTDAFIAFDDFPLAEVVHGGVSVVAQDAEALGAQAAQTLERRIAHDSAPVRSTRIETRLTLRRGDPMPDGA</sequence>
<evidence type="ECO:0000256" key="4">
    <source>
        <dbReference type="SAM" id="MobiDB-lite"/>
    </source>
</evidence>
<evidence type="ECO:0000256" key="1">
    <source>
        <dbReference type="ARBA" id="ARBA00023015"/>
    </source>
</evidence>
<dbReference type="Gene3D" id="3.40.50.2300">
    <property type="match status" value="2"/>
</dbReference>
<dbReference type="SUPFAM" id="SSF53822">
    <property type="entry name" value="Periplasmic binding protein-like I"/>
    <property type="match status" value="1"/>
</dbReference>
<dbReference type="CDD" id="cd06267">
    <property type="entry name" value="PBP1_LacI_sugar_binding-like"/>
    <property type="match status" value="1"/>
</dbReference>
<comment type="caution">
    <text evidence="6">The sequence shown here is derived from an EMBL/GenBank/DDBJ whole genome shotgun (WGS) entry which is preliminary data.</text>
</comment>
<dbReference type="InterPro" id="IPR028082">
    <property type="entry name" value="Peripla_BP_I"/>
</dbReference>
<gene>
    <name evidence="6" type="ORF">ACFFF6_00050</name>
</gene>
<dbReference type="SUPFAM" id="SSF47413">
    <property type="entry name" value="lambda repressor-like DNA-binding domains"/>
    <property type="match status" value="1"/>
</dbReference>
<evidence type="ECO:0000259" key="5">
    <source>
        <dbReference type="PROSITE" id="PS50932"/>
    </source>
</evidence>
<dbReference type="PANTHER" id="PTHR30146:SF109">
    <property type="entry name" value="HTH-TYPE TRANSCRIPTIONAL REGULATOR GALS"/>
    <property type="match status" value="1"/>
</dbReference>
<proteinExistence type="predicted"/>
<evidence type="ECO:0000313" key="6">
    <source>
        <dbReference type="EMBL" id="MFC0672337.1"/>
    </source>
</evidence>
<dbReference type="PROSITE" id="PS50932">
    <property type="entry name" value="HTH_LACI_2"/>
    <property type="match status" value="1"/>
</dbReference>
<dbReference type="CDD" id="cd01392">
    <property type="entry name" value="HTH_LacI"/>
    <property type="match status" value="1"/>
</dbReference>
<keyword evidence="2 6" id="KW-0238">DNA-binding</keyword>
<dbReference type="SMART" id="SM00354">
    <property type="entry name" value="HTH_LACI"/>
    <property type="match status" value="1"/>
</dbReference>
<dbReference type="InterPro" id="IPR046335">
    <property type="entry name" value="LacI/GalR-like_sensor"/>
</dbReference>
<dbReference type="Pfam" id="PF13377">
    <property type="entry name" value="Peripla_BP_3"/>
    <property type="match status" value="1"/>
</dbReference>
<dbReference type="Gene3D" id="1.10.260.40">
    <property type="entry name" value="lambda repressor-like DNA-binding domains"/>
    <property type="match status" value="1"/>
</dbReference>
<dbReference type="InterPro" id="IPR000843">
    <property type="entry name" value="HTH_LacI"/>
</dbReference>
<accession>A0ABV6R5S0</accession>
<feature type="region of interest" description="Disordered" evidence="4">
    <location>
        <begin position="1"/>
        <end position="20"/>
    </location>
</feature>
<organism evidence="6 7">
    <name type="scientific">Brachybacterium hainanense</name>
    <dbReference type="NCBI Taxonomy" id="1541174"/>
    <lineage>
        <taxon>Bacteria</taxon>
        <taxon>Bacillati</taxon>
        <taxon>Actinomycetota</taxon>
        <taxon>Actinomycetes</taxon>
        <taxon>Micrococcales</taxon>
        <taxon>Dermabacteraceae</taxon>
        <taxon>Brachybacterium</taxon>
    </lineage>
</organism>
<feature type="domain" description="HTH lacI-type" evidence="5">
    <location>
        <begin position="21"/>
        <end position="75"/>
    </location>
</feature>
<protein>
    <submittedName>
        <fullName evidence="6">LacI family DNA-binding transcriptional regulator</fullName>
    </submittedName>
</protein>
<keyword evidence="7" id="KW-1185">Reference proteome</keyword>
<evidence type="ECO:0000313" key="7">
    <source>
        <dbReference type="Proteomes" id="UP001589793"/>
    </source>
</evidence>
<dbReference type="InterPro" id="IPR010982">
    <property type="entry name" value="Lambda_DNA-bd_dom_sf"/>
</dbReference>
<dbReference type="EMBL" id="JBHLSV010000001">
    <property type="protein sequence ID" value="MFC0672337.1"/>
    <property type="molecule type" value="Genomic_DNA"/>
</dbReference>
<dbReference type="PANTHER" id="PTHR30146">
    <property type="entry name" value="LACI-RELATED TRANSCRIPTIONAL REPRESSOR"/>
    <property type="match status" value="1"/>
</dbReference>
<keyword evidence="3" id="KW-0804">Transcription</keyword>
<dbReference type="Pfam" id="PF00356">
    <property type="entry name" value="LacI"/>
    <property type="match status" value="1"/>
</dbReference>
<dbReference type="PROSITE" id="PS00356">
    <property type="entry name" value="HTH_LACI_1"/>
    <property type="match status" value="1"/>
</dbReference>
<reference evidence="6 7" key="1">
    <citation type="submission" date="2024-09" db="EMBL/GenBank/DDBJ databases">
        <authorList>
            <person name="Sun Q."/>
            <person name="Mori K."/>
        </authorList>
    </citation>
    <scope>NUCLEOTIDE SEQUENCE [LARGE SCALE GENOMIC DNA]</scope>
    <source>
        <strain evidence="6 7">CICC 10874</strain>
    </source>
</reference>
<evidence type="ECO:0000256" key="2">
    <source>
        <dbReference type="ARBA" id="ARBA00023125"/>
    </source>
</evidence>
<dbReference type="GO" id="GO:0003677">
    <property type="term" value="F:DNA binding"/>
    <property type="evidence" value="ECO:0007669"/>
    <property type="project" value="UniProtKB-KW"/>
</dbReference>
<dbReference type="RefSeq" id="WP_376977068.1">
    <property type="nucleotide sequence ID" value="NZ_JBHLSV010000001.1"/>
</dbReference>